<reference evidence="4" key="1">
    <citation type="journal article" date="2017" name="bioRxiv">
        <title>Comparative analysis of the genomes of Stylophora pistillata and Acropora digitifera provides evidence for extensive differences between species of corals.</title>
        <authorList>
            <person name="Voolstra C.R."/>
            <person name="Li Y."/>
            <person name="Liew Y.J."/>
            <person name="Baumgarten S."/>
            <person name="Zoccola D."/>
            <person name="Flot J.-F."/>
            <person name="Tambutte S."/>
            <person name="Allemand D."/>
            <person name="Aranda M."/>
        </authorList>
    </citation>
    <scope>NUCLEOTIDE SEQUENCE [LARGE SCALE GENOMIC DNA]</scope>
</reference>
<name>A0A2B4S7E3_STYPI</name>
<feature type="domain" description="C17orf113 probable zinc finger" evidence="2">
    <location>
        <begin position="179"/>
        <end position="238"/>
    </location>
</feature>
<dbReference type="Pfam" id="PF25431">
    <property type="entry name" value="zf-C17orf113"/>
    <property type="match status" value="1"/>
</dbReference>
<feature type="compositionally biased region" description="Polar residues" evidence="1">
    <location>
        <begin position="94"/>
        <end position="106"/>
    </location>
</feature>
<evidence type="ECO:0000313" key="4">
    <source>
        <dbReference type="Proteomes" id="UP000225706"/>
    </source>
</evidence>
<dbReference type="OrthoDB" id="10046039at2759"/>
<sequence>MSKRKPTSSQPGIDRYFCKSRRTESQVDEGEKTASDSDRQTPAILTTSNLGAPVDENGKTAGDVGDRQTPAIPTTSDSAARVDESEKTADNSDRQTPAIPTTSNSAACVDEGDKTAESTNNHPLLSQLQCEALIKEFFTQGKLQNYYTCFKKCSKLTEQGLRRIKPKSFNHDWVEKLDNWWLCYVEGKGMFCIICKKQGVTNPQNKTDKFSGVASDRFKSDAIETHRKSGRHKSALEVEMISIMSVFHKEFVEKKETEISFLEKAFSTAYFVMKEYLPNRKFFLPINLITNLIRVAEIKYFQHRSEGSLTEIVLTIGNVVKELNLKKIRAASCFGLMTDEMTDVSVTSQLITFVQYFCTQSETVETSFLSAQNVLKEHDAATVQAIYDLLKEELLSSQLGIKKFDGAGNRWCICHDTNYIQDVFGLLRQTWKHFENSPKRMALLMKLLTNVNEVRVSSTKGKKVLAKKLKKACKTRWLSFDRSVEAMKQQYCGVIQSLQELDSIHNDATAAGLLKKMKNAEFIGALYYISIGTKQNLNRIVEDDIPMDKLQADVDSFTNLGCDITFPPTSYQQMQSLTQKNIAALSNNLDQRFLSSSDVISALSIFDPVNVPAYEADGFQEYGHSSVNILAKHFFQIETEVQKLKSEKLLAEWSHMKYHVNDNIKKMIPIEVKSGSIVVSLPVSNAWPERGASAVKNVKTRLRSRLQNDMLQGILAVGINGPGVQSCLPVVKKAARVWLEAKERRKLSKVPKSENPTSEPSLVIVQCETKEMGVQCEREETIAVQSGTAADREHE</sequence>
<organism evidence="3 4">
    <name type="scientific">Stylophora pistillata</name>
    <name type="common">Smooth cauliflower coral</name>
    <dbReference type="NCBI Taxonomy" id="50429"/>
    <lineage>
        <taxon>Eukaryota</taxon>
        <taxon>Metazoa</taxon>
        <taxon>Cnidaria</taxon>
        <taxon>Anthozoa</taxon>
        <taxon>Hexacorallia</taxon>
        <taxon>Scleractinia</taxon>
        <taxon>Astrocoeniina</taxon>
        <taxon>Pocilloporidae</taxon>
        <taxon>Stylophora</taxon>
    </lineage>
</organism>
<evidence type="ECO:0000259" key="2">
    <source>
        <dbReference type="Pfam" id="PF25431"/>
    </source>
</evidence>
<proteinExistence type="predicted"/>
<accession>A0A2B4S7E3</accession>
<evidence type="ECO:0000313" key="3">
    <source>
        <dbReference type="EMBL" id="PFX25821.1"/>
    </source>
</evidence>
<feature type="region of interest" description="Disordered" evidence="1">
    <location>
        <begin position="1"/>
        <end position="120"/>
    </location>
</feature>
<comment type="caution">
    <text evidence="3">The sequence shown here is derived from an EMBL/GenBank/DDBJ whole genome shotgun (WGS) entry which is preliminary data.</text>
</comment>
<evidence type="ECO:0000256" key="1">
    <source>
        <dbReference type="SAM" id="MobiDB-lite"/>
    </source>
</evidence>
<feature type="compositionally biased region" description="Basic and acidic residues" evidence="1">
    <location>
        <begin position="80"/>
        <end position="93"/>
    </location>
</feature>
<protein>
    <submittedName>
        <fullName evidence="3">Zinc finger protein 862</fullName>
    </submittedName>
</protein>
<dbReference type="AlphaFoldDB" id="A0A2B4S7E3"/>
<dbReference type="Proteomes" id="UP000225706">
    <property type="component" value="Unassembled WGS sequence"/>
</dbReference>
<dbReference type="PANTHER" id="PTHR46880">
    <property type="entry name" value="RAS-ASSOCIATING DOMAIN-CONTAINING PROTEIN"/>
    <property type="match status" value="1"/>
</dbReference>
<gene>
    <name evidence="3" type="primary">ZNF862</name>
    <name evidence="3" type="ORF">AWC38_SpisGene9513</name>
</gene>
<dbReference type="EMBL" id="LSMT01000141">
    <property type="protein sequence ID" value="PFX25821.1"/>
    <property type="molecule type" value="Genomic_DNA"/>
</dbReference>
<dbReference type="InterPro" id="IPR057456">
    <property type="entry name" value="Znf_C17orf113"/>
</dbReference>
<feature type="compositionally biased region" description="Basic and acidic residues" evidence="1">
    <location>
        <begin position="21"/>
        <end position="39"/>
    </location>
</feature>
<dbReference type="PANTHER" id="PTHR46880:SF5">
    <property type="entry name" value="DUF4371 DOMAIN-CONTAINING PROTEIN"/>
    <property type="match status" value="1"/>
</dbReference>
<keyword evidence="4" id="KW-1185">Reference proteome</keyword>